<reference evidence="14" key="1">
    <citation type="submission" date="2018-02" db="EMBL/GenBank/DDBJ databases">
        <title>Genome sequencing of Solimonas sp. HR-BB.</title>
        <authorList>
            <person name="Lee Y."/>
            <person name="Jeon C.O."/>
        </authorList>
    </citation>
    <scope>NUCLEOTIDE SEQUENCE [LARGE SCALE GENOMIC DNA]</scope>
    <source>
        <strain evidence="14">HR-U</strain>
    </source>
</reference>
<evidence type="ECO:0000256" key="5">
    <source>
        <dbReference type="ARBA" id="ARBA00022692"/>
    </source>
</evidence>
<keyword evidence="7 11" id="KW-0862">Zinc</keyword>
<dbReference type="SMART" id="SM00228">
    <property type="entry name" value="PDZ"/>
    <property type="match status" value="2"/>
</dbReference>
<evidence type="ECO:0000256" key="6">
    <source>
        <dbReference type="ARBA" id="ARBA00022801"/>
    </source>
</evidence>
<evidence type="ECO:0000256" key="10">
    <source>
        <dbReference type="ARBA" id="ARBA00023136"/>
    </source>
</evidence>
<dbReference type="GO" id="GO:0004222">
    <property type="term" value="F:metalloendopeptidase activity"/>
    <property type="evidence" value="ECO:0007669"/>
    <property type="project" value="InterPro"/>
</dbReference>
<evidence type="ECO:0000313" key="13">
    <source>
        <dbReference type="EMBL" id="PQA58628.1"/>
    </source>
</evidence>
<protein>
    <recommendedName>
        <fullName evidence="11">Zinc metalloprotease</fullName>
        <ecNumber evidence="11">3.4.24.-</ecNumber>
    </recommendedName>
</protein>
<feature type="domain" description="PDZ" evidence="12">
    <location>
        <begin position="125"/>
        <end position="197"/>
    </location>
</feature>
<dbReference type="OrthoDB" id="9782003at2"/>
<sequence length="464" mass="51522">MSGWIMAGQLLLGLSILVGLHEFGHFFFAKLFKIRVNKFYIFFDFLFPLPNVANFALWKKKIGDTEYGIGWFPLGGYVQIDGMVDETQEANQLASEPQPWEFRSKPAWQRLLVMLGGIIVNVITGIIIFSSLSYQNGYNYIPVSEVNKNGIVAGELAQEIGLRTGDKILKVNGQPIEDFRQDVVGQVLLESNSNYTVERDGKELVIPIRNDLAGLLARDNNPERFISTFATLGEVVKVAEPEKPGLFAKILGEKKQNLPAYEAGMKEGDKVVSINGKPLTYYHEFSQTVAANKGKVIDVVVDRKGKMLTLKPRVTPEGKLMVFLNRTPLQTPAHVDYNFGQALSAGTYDAFDVVAKNVKGFGKIFKGEVAASDAISGPVGISKLYGEIWDWNHFWTVTGLLSMALAFMNALPIPALDGGHVIFLLYEMIFRRAPSEKFLERAQQIGTILLLGLMVFAIGNDLFK</sequence>
<evidence type="ECO:0000256" key="9">
    <source>
        <dbReference type="ARBA" id="ARBA00023049"/>
    </source>
</evidence>
<feature type="transmembrane region" description="Helical" evidence="11">
    <location>
        <begin position="39"/>
        <end position="58"/>
    </location>
</feature>
<comment type="caution">
    <text evidence="13">The sequence shown here is derived from an EMBL/GenBank/DDBJ whole genome shotgun (WGS) entry which is preliminary data.</text>
</comment>
<keyword evidence="14" id="KW-1185">Reference proteome</keyword>
<gene>
    <name evidence="13" type="primary">rseP</name>
    <name evidence="13" type="ORF">C5O19_02895</name>
</gene>
<dbReference type="GO" id="GO:0016020">
    <property type="term" value="C:membrane"/>
    <property type="evidence" value="ECO:0007669"/>
    <property type="project" value="UniProtKB-SubCell"/>
</dbReference>
<evidence type="ECO:0000256" key="2">
    <source>
        <dbReference type="ARBA" id="ARBA00004141"/>
    </source>
</evidence>
<dbReference type="PANTHER" id="PTHR42837">
    <property type="entry name" value="REGULATOR OF SIGMA-E PROTEASE RSEP"/>
    <property type="match status" value="1"/>
</dbReference>
<evidence type="ECO:0000256" key="11">
    <source>
        <dbReference type="RuleBase" id="RU362031"/>
    </source>
</evidence>
<dbReference type="CDD" id="cd23081">
    <property type="entry name" value="cpPDZ_EcRseP-like"/>
    <property type="match status" value="1"/>
</dbReference>
<organism evidence="13 14">
    <name type="scientific">Siphonobacter curvatus</name>
    <dbReference type="NCBI Taxonomy" id="2094562"/>
    <lineage>
        <taxon>Bacteria</taxon>
        <taxon>Pseudomonadati</taxon>
        <taxon>Bacteroidota</taxon>
        <taxon>Cytophagia</taxon>
        <taxon>Cytophagales</taxon>
        <taxon>Cytophagaceae</taxon>
        <taxon>Siphonobacter</taxon>
    </lineage>
</organism>
<evidence type="ECO:0000256" key="8">
    <source>
        <dbReference type="ARBA" id="ARBA00022989"/>
    </source>
</evidence>
<evidence type="ECO:0000256" key="7">
    <source>
        <dbReference type="ARBA" id="ARBA00022833"/>
    </source>
</evidence>
<comment type="subcellular location">
    <subcellularLocation>
        <location evidence="2">Membrane</location>
        <topology evidence="2">Multi-pass membrane protein</topology>
    </subcellularLocation>
</comment>
<dbReference type="NCBIfam" id="TIGR00054">
    <property type="entry name" value="RIP metalloprotease RseP"/>
    <property type="match status" value="1"/>
</dbReference>
<feature type="transmembrane region" description="Helical" evidence="11">
    <location>
        <begin position="111"/>
        <end position="134"/>
    </location>
</feature>
<proteinExistence type="inferred from homology"/>
<feature type="transmembrane region" description="Helical" evidence="11">
    <location>
        <begin position="400"/>
        <end position="426"/>
    </location>
</feature>
<keyword evidence="9 11" id="KW-0482">Metalloprotease</keyword>
<evidence type="ECO:0000256" key="3">
    <source>
        <dbReference type="ARBA" id="ARBA00007931"/>
    </source>
</evidence>
<evidence type="ECO:0000313" key="14">
    <source>
        <dbReference type="Proteomes" id="UP000239590"/>
    </source>
</evidence>
<evidence type="ECO:0000259" key="12">
    <source>
        <dbReference type="PROSITE" id="PS50106"/>
    </source>
</evidence>
<dbReference type="Proteomes" id="UP000239590">
    <property type="component" value="Unassembled WGS sequence"/>
</dbReference>
<feature type="transmembrane region" description="Helical" evidence="11">
    <location>
        <begin position="438"/>
        <end position="458"/>
    </location>
</feature>
<dbReference type="AlphaFoldDB" id="A0A2S7ILX2"/>
<keyword evidence="5 11" id="KW-0812">Transmembrane</keyword>
<dbReference type="GO" id="GO:0006508">
    <property type="term" value="P:proteolysis"/>
    <property type="evidence" value="ECO:0007669"/>
    <property type="project" value="UniProtKB-KW"/>
</dbReference>
<accession>A0A2S7ILX2</accession>
<dbReference type="CDD" id="cd06163">
    <property type="entry name" value="S2P-M50_PDZ_RseP-like"/>
    <property type="match status" value="1"/>
</dbReference>
<dbReference type="InterPro" id="IPR041489">
    <property type="entry name" value="PDZ_6"/>
</dbReference>
<dbReference type="InterPro" id="IPR001478">
    <property type="entry name" value="PDZ"/>
</dbReference>
<dbReference type="Pfam" id="PF17820">
    <property type="entry name" value="PDZ_6"/>
    <property type="match status" value="1"/>
</dbReference>
<keyword evidence="8 11" id="KW-1133">Transmembrane helix</keyword>
<keyword evidence="10 11" id="KW-0472">Membrane</keyword>
<comment type="similarity">
    <text evidence="3 11">Belongs to the peptidase M50B family.</text>
</comment>
<dbReference type="EMBL" id="PTRA01000001">
    <property type="protein sequence ID" value="PQA58628.1"/>
    <property type="molecule type" value="Genomic_DNA"/>
</dbReference>
<dbReference type="SUPFAM" id="SSF50156">
    <property type="entry name" value="PDZ domain-like"/>
    <property type="match status" value="2"/>
</dbReference>
<dbReference type="InterPro" id="IPR004387">
    <property type="entry name" value="Pept_M50_Zn"/>
</dbReference>
<dbReference type="InterPro" id="IPR036034">
    <property type="entry name" value="PDZ_sf"/>
</dbReference>
<comment type="cofactor">
    <cofactor evidence="1 11">
        <name>Zn(2+)</name>
        <dbReference type="ChEBI" id="CHEBI:29105"/>
    </cofactor>
</comment>
<keyword evidence="4 13" id="KW-0645">Protease</keyword>
<evidence type="ECO:0000256" key="4">
    <source>
        <dbReference type="ARBA" id="ARBA00022670"/>
    </source>
</evidence>
<evidence type="ECO:0000256" key="1">
    <source>
        <dbReference type="ARBA" id="ARBA00001947"/>
    </source>
</evidence>
<dbReference type="PROSITE" id="PS50106">
    <property type="entry name" value="PDZ"/>
    <property type="match status" value="1"/>
</dbReference>
<keyword evidence="11" id="KW-0479">Metal-binding</keyword>
<keyword evidence="6 11" id="KW-0378">Hydrolase</keyword>
<dbReference type="Gene3D" id="2.30.42.10">
    <property type="match status" value="2"/>
</dbReference>
<dbReference type="InterPro" id="IPR008915">
    <property type="entry name" value="Peptidase_M50"/>
</dbReference>
<dbReference type="RefSeq" id="WP_104709830.1">
    <property type="nucleotide sequence ID" value="NZ_PTRA01000001.1"/>
</dbReference>
<dbReference type="EC" id="3.4.24.-" evidence="11"/>
<name>A0A2S7ILX2_9BACT</name>
<dbReference type="GO" id="GO:0046872">
    <property type="term" value="F:metal ion binding"/>
    <property type="evidence" value="ECO:0007669"/>
    <property type="project" value="UniProtKB-KW"/>
</dbReference>
<dbReference type="Pfam" id="PF02163">
    <property type="entry name" value="Peptidase_M50"/>
    <property type="match status" value="1"/>
</dbReference>
<dbReference type="PANTHER" id="PTHR42837:SF2">
    <property type="entry name" value="MEMBRANE METALLOPROTEASE ARASP2, CHLOROPLASTIC-RELATED"/>
    <property type="match status" value="1"/>
</dbReference>